<proteinExistence type="predicted"/>
<keyword evidence="2" id="KW-0808">Transferase</keyword>
<dbReference type="PROSITE" id="PS51158">
    <property type="entry name" value="ALPHA_KINASE"/>
    <property type="match status" value="1"/>
</dbReference>
<dbReference type="OrthoDB" id="2500430at2759"/>
<evidence type="ECO:0000313" key="7">
    <source>
        <dbReference type="Proteomes" id="UP000324748"/>
    </source>
</evidence>
<keyword evidence="7" id="KW-1185">Reference proteome</keyword>
<evidence type="ECO:0000259" key="5">
    <source>
        <dbReference type="PROSITE" id="PS51158"/>
    </source>
</evidence>
<gene>
    <name evidence="6" type="primary">EEF2K_19</name>
    <name evidence="6" type="ORF">PGT21_026026</name>
</gene>
<dbReference type="Gene3D" id="3.20.200.10">
    <property type="entry name" value="MHCK/EF2 kinase"/>
    <property type="match status" value="1"/>
</dbReference>
<evidence type="ECO:0000256" key="2">
    <source>
        <dbReference type="ARBA" id="ARBA00022679"/>
    </source>
</evidence>
<accession>A0A5B0Q6P8</accession>
<dbReference type="GO" id="GO:0005524">
    <property type="term" value="F:ATP binding"/>
    <property type="evidence" value="ECO:0007669"/>
    <property type="project" value="InterPro"/>
</dbReference>
<dbReference type="InterPro" id="IPR004166">
    <property type="entry name" value="a-kinase_dom"/>
</dbReference>
<evidence type="ECO:0000313" key="6">
    <source>
        <dbReference type="EMBL" id="KAA1108803.1"/>
    </source>
</evidence>
<keyword evidence="1" id="KW-0723">Serine/threonine-protein kinase</keyword>
<dbReference type="Proteomes" id="UP000324748">
    <property type="component" value="Unassembled WGS sequence"/>
</dbReference>
<feature type="domain" description="Alpha-type protein kinase" evidence="5">
    <location>
        <begin position="260"/>
        <end position="504"/>
    </location>
</feature>
<feature type="region of interest" description="Disordered" evidence="4">
    <location>
        <begin position="94"/>
        <end position="147"/>
    </location>
</feature>
<evidence type="ECO:0000256" key="3">
    <source>
        <dbReference type="ARBA" id="ARBA00022777"/>
    </source>
</evidence>
<feature type="compositionally biased region" description="Low complexity" evidence="4">
    <location>
        <begin position="117"/>
        <end position="133"/>
    </location>
</feature>
<organism evidence="6 7">
    <name type="scientific">Puccinia graminis f. sp. tritici</name>
    <dbReference type="NCBI Taxonomy" id="56615"/>
    <lineage>
        <taxon>Eukaryota</taxon>
        <taxon>Fungi</taxon>
        <taxon>Dikarya</taxon>
        <taxon>Basidiomycota</taxon>
        <taxon>Pucciniomycotina</taxon>
        <taxon>Pucciniomycetes</taxon>
        <taxon>Pucciniales</taxon>
        <taxon>Pucciniaceae</taxon>
        <taxon>Puccinia</taxon>
    </lineage>
</organism>
<comment type="caution">
    <text evidence="6">The sequence shown here is derived from an EMBL/GenBank/DDBJ whole genome shotgun (WGS) entry which is preliminary data.</text>
</comment>
<dbReference type="Pfam" id="PF02816">
    <property type="entry name" value="Alpha_kinase"/>
    <property type="match status" value="1"/>
</dbReference>
<keyword evidence="3 6" id="KW-0418">Kinase</keyword>
<dbReference type="GO" id="GO:0003746">
    <property type="term" value="F:translation elongation factor activity"/>
    <property type="evidence" value="ECO:0007669"/>
    <property type="project" value="UniProtKB-KW"/>
</dbReference>
<dbReference type="InterPro" id="IPR011009">
    <property type="entry name" value="Kinase-like_dom_sf"/>
</dbReference>
<reference evidence="6 7" key="1">
    <citation type="submission" date="2019-05" db="EMBL/GenBank/DDBJ databases">
        <title>Emergence of the Ug99 lineage of the wheat stem rust pathogen through somatic hybridization.</title>
        <authorList>
            <person name="Li F."/>
            <person name="Upadhyaya N.M."/>
            <person name="Sperschneider J."/>
            <person name="Matny O."/>
            <person name="Nguyen-Phuc H."/>
            <person name="Mago R."/>
            <person name="Raley C."/>
            <person name="Miller M.E."/>
            <person name="Silverstein K.A.T."/>
            <person name="Henningsen E."/>
            <person name="Hirsch C.D."/>
            <person name="Visser B."/>
            <person name="Pretorius Z.A."/>
            <person name="Steffenson B.J."/>
            <person name="Schwessinger B."/>
            <person name="Dodds P.N."/>
            <person name="Figueroa M."/>
        </authorList>
    </citation>
    <scope>NUCLEOTIDE SEQUENCE [LARGE SCALE GENOMIC DNA]</scope>
    <source>
        <strain evidence="6">21-0</strain>
    </source>
</reference>
<keyword evidence="6" id="KW-0648">Protein biosynthesis</keyword>
<keyword evidence="6" id="KW-0251">Elongation factor</keyword>
<dbReference type="SUPFAM" id="SSF56112">
    <property type="entry name" value="Protein kinase-like (PK-like)"/>
    <property type="match status" value="1"/>
</dbReference>
<evidence type="ECO:0000256" key="1">
    <source>
        <dbReference type="ARBA" id="ARBA00022527"/>
    </source>
</evidence>
<dbReference type="GO" id="GO:0004674">
    <property type="term" value="F:protein serine/threonine kinase activity"/>
    <property type="evidence" value="ECO:0007669"/>
    <property type="project" value="UniProtKB-KW"/>
</dbReference>
<evidence type="ECO:0000256" key="4">
    <source>
        <dbReference type="SAM" id="MobiDB-lite"/>
    </source>
</evidence>
<name>A0A5B0Q6P8_PUCGR</name>
<dbReference type="EMBL" id="VSWC01000028">
    <property type="protein sequence ID" value="KAA1108803.1"/>
    <property type="molecule type" value="Genomic_DNA"/>
</dbReference>
<sequence length="560" mass="63952">MRAGAWISPSDPNCHQVLLQSLCNRHEGCMELQIKNQDDRLFFSEKHFAFCRLGTRKGSVLDQDSFVEYLKNNKSIDLLLDYDKFYEHELDEEERQGIESVSRHHSRQSRTSVILESQPSTPSVTSTFPTSISRANSTNPIVQVPLPNGMSTTDISTSITPATHLSPSESPEVPNMVGKVLDSESAHCIEPTVIMQKLPPWISMHILDPNDLTWDRFGTPGRSSVFRGKPDVGWTDGVRHQLDPDGLYVNEKLCPYRVNYYDTLATKKTSKVIGAEIYDSGFIYPMVAEYTLFRKNLNHDTYLTEPTYAMRTYALARQFLSLFCNTIKSSEAQPAQKQLAEKLRIIDGFPVHQDICYRPEEDNGSSWLADRDIIELPVAEASNGENNRDFLEAEPTRVFFFQERIEGYRKLLCPEDIYYCLSENSSTIDLLLHAFQHWVYSTTSGQMTITNFRGNPPLITKPKVIDLNPESFWAQCQDTKGMMKQFLSNHICTHLCRVLHLPTLVELPWTPLPYKPKVRNPDEIEVFNPNSARPQNLSSEQLENLEAVRRGKKPPVAHLF</sequence>
<dbReference type="AlphaFoldDB" id="A0A5B0Q6P8"/>
<protein>
    <submittedName>
        <fullName evidence="6">Eukaryotic elongation factor-2 kinase</fullName>
    </submittedName>
</protein>